<dbReference type="Gene3D" id="6.10.140.1950">
    <property type="match status" value="1"/>
</dbReference>
<keyword evidence="9" id="KW-1185">Reference proteome</keyword>
<dbReference type="STRING" id="454006.SAMN05421825_2360"/>
<dbReference type="InterPro" id="IPR045853">
    <property type="entry name" value="Pep_chain_release_fac_I_sf"/>
</dbReference>
<dbReference type="OrthoDB" id="9806673at2"/>
<evidence type="ECO:0000256" key="2">
    <source>
        <dbReference type="ARBA" id="ARBA00010835"/>
    </source>
</evidence>
<dbReference type="Pfam" id="PF03462">
    <property type="entry name" value="PCRF"/>
    <property type="match status" value="1"/>
</dbReference>
<proteinExistence type="inferred from homology"/>
<evidence type="ECO:0000256" key="5">
    <source>
        <dbReference type="HAMAP-Rule" id="MF_00093"/>
    </source>
</evidence>
<dbReference type="Gene3D" id="3.30.160.20">
    <property type="match status" value="1"/>
</dbReference>
<dbReference type="NCBIfam" id="NF001859">
    <property type="entry name" value="PRK00591.1"/>
    <property type="match status" value="1"/>
</dbReference>
<dbReference type="FunFam" id="3.30.160.20:FF:000004">
    <property type="entry name" value="Peptide chain release factor 1"/>
    <property type="match status" value="1"/>
</dbReference>
<dbReference type="PANTHER" id="PTHR43804">
    <property type="entry name" value="LD18447P"/>
    <property type="match status" value="1"/>
</dbReference>
<dbReference type="Proteomes" id="UP000199203">
    <property type="component" value="Unassembled WGS sequence"/>
</dbReference>
<protein>
    <recommendedName>
        <fullName evidence="5 6">Peptide chain release factor 1</fullName>
        <shortName evidence="5">RF-1</shortName>
    </recommendedName>
</protein>
<dbReference type="InterPro" id="IPR004373">
    <property type="entry name" value="RF-1"/>
</dbReference>
<feature type="modified residue" description="N5-methylglutamine" evidence="5">
    <location>
        <position position="236"/>
    </location>
</feature>
<comment type="function">
    <text evidence="1 5">Peptide chain release factor 1 directs the termination of translation in response to the peptide chain termination codons UAG and UAA.</text>
</comment>
<evidence type="ECO:0000313" key="9">
    <source>
        <dbReference type="Proteomes" id="UP000199203"/>
    </source>
</evidence>
<dbReference type="HAMAP" id="MF_00093">
    <property type="entry name" value="Rel_fac_1"/>
    <property type="match status" value="1"/>
</dbReference>
<dbReference type="Pfam" id="PF00472">
    <property type="entry name" value="RF-1"/>
    <property type="match status" value="1"/>
</dbReference>
<dbReference type="Gene3D" id="3.30.70.1660">
    <property type="match status" value="2"/>
</dbReference>
<dbReference type="NCBIfam" id="TIGR00019">
    <property type="entry name" value="prfA"/>
    <property type="match status" value="1"/>
</dbReference>
<dbReference type="FunFam" id="3.30.70.1660:FF:000002">
    <property type="entry name" value="Peptide chain release factor 1"/>
    <property type="match status" value="1"/>
</dbReference>
<dbReference type="PROSITE" id="PS00745">
    <property type="entry name" value="RF_PROK_I"/>
    <property type="match status" value="1"/>
</dbReference>
<evidence type="ECO:0000256" key="6">
    <source>
        <dbReference type="NCBIfam" id="TIGR00019"/>
    </source>
</evidence>
<accession>A0A1G7PP69</accession>
<comment type="similarity">
    <text evidence="2 5">Belongs to the prokaryotic/mitochondrial release factor family.</text>
</comment>
<dbReference type="SUPFAM" id="SSF75620">
    <property type="entry name" value="Release factor"/>
    <property type="match status" value="1"/>
</dbReference>
<dbReference type="AlphaFoldDB" id="A0A1G7PP69"/>
<dbReference type="SMART" id="SM00937">
    <property type="entry name" value="PCRF"/>
    <property type="match status" value="1"/>
</dbReference>
<keyword evidence="4 5" id="KW-0648">Protein biosynthesis</keyword>
<dbReference type="GO" id="GO:0005737">
    <property type="term" value="C:cytoplasm"/>
    <property type="evidence" value="ECO:0007669"/>
    <property type="project" value="UniProtKB-SubCell"/>
</dbReference>
<evidence type="ECO:0000256" key="1">
    <source>
        <dbReference type="ARBA" id="ARBA00002986"/>
    </source>
</evidence>
<reference evidence="9" key="1">
    <citation type="submission" date="2016-10" db="EMBL/GenBank/DDBJ databases">
        <authorList>
            <person name="Varghese N."/>
            <person name="Submissions S."/>
        </authorList>
    </citation>
    <scope>NUCLEOTIDE SEQUENCE [LARGE SCALE GENOMIC DNA]</scope>
    <source>
        <strain evidence="9">DSM 19684</strain>
    </source>
</reference>
<keyword evidence="3 5" id="KW-0488">Methylation</keyword>
<evidence type="ECO:0000256" key="3">
    <source>
        <dbReference type="ARBA" id="ARBA00022481"/>
    </source>
</evidence>
<sequence>MSKSLIPKLEAIKQRYNEVADLIIQPDVISDQKKYSTLNKEYSDLGKIVKVFDEYKRALDTIAESDEIIADGSDKEFVEMAKQEKYEAVDKLPAFEEDLKYLLIPKDPADDKNIILEMRSGTGGDEAAIFVEDMYRMYTMYFKTKGWKHEVTDSSEASKGYKELIMKVQGESVYGIMKFESGVHRVQRVPETESQGRVHTSAITIAVLPEAEEVDVEINPADIEMQTSRSGGAGGQNVNKVETKVQLTHKPSGLVVVCQQARSQLANRELAMEMLRAKLYDIKLQEVVGDIAAQRKTMVSTGDRSAKIKTYNYPQGRVTDHRINKSIYNLDAYMNGDIQEMMDAVIMAENAEKLKGEEEGIA</sequence>
<evidence type="ECO:0000259" key="7">
    <source>
        <dbReference type="PROSITE" id="PS00745"/>
    </source>
</evidence>
<comment type="PTM">
    <text evidence="5">Methylated by PrmC. Methylation increases the termination efficiency of RF1.</text>
</comment>
<dbReference type="PANTHER" id="PTHR43804:SF7">
    <property type="entry name" value="LD18447P"/>
    <property type="match status" value="1"/>
</dbReference>
<dbReference type="InterPro" id="IPR000352">
    <property type="entry name" value="Pep_chain_release_fac_I"/>
</dbReference>
<keyword evidence="5" id="KW-0963">Cytoplasm</keyword>
<dbReference type="InterPro" id="IPR050057">
    <property type="entry name" value="Prokaryotic/Mito_RF"/>
</dbReference>
<evidence type="ECO:0000313" key="8">
    <source>
        <dbReference type="EMBL" id="SDF88063.1"/>
    </source>
</evidence>
<name>A0A1G7PP69_9FLAO</name>
<dbReference type="InterPro" id="IPR005139">
    <property type="entry name" value="PCRF"/>
</dbReference>
<comment type="subcellular location">
    <subcellularLocation>
        <location evidence="5">Cytoplasm</location>
    </subcellularLocation>
</comment>
<dbReference type="EMBL" id="FNBH01000002">
    <property type="protein sequence ID" value="SDF88063.1"/>
    <property type="molecule type" value="Genomic_DNA"/>
</dbReference>
<feature type="domain" description="Prokaryotic-type class I peptide chain release factors" evidence="7">
    <location>
        <begin position="229"/>
        <end position="245"/>
    </location>
</feature>
<evidence type="ECO:0000256" key="4">
    <source>
        <dbReference type="ARBA" id="ARBA00022917"/>
    </source>
</evidence>
<gene>
    <name evidence="5" type="primary">prfA</name>
    <name evidence="8" type="ORF">SAMN05421825_2360</name>
</gene>
<organism evidence="8 9">
    <name type="scientific">Epilithonimonas hungarica</name>
    <dbReference type="NCBI Taxonomy" id="454006"/>
    <lineage>
        <taxon>Bacteria</taxon>
        <taxon>Pseudomonadati</taxon>
        <taxon>Bacteroidota</taxon>
        <taxon>Flavobacteriia</taxon>
        <taxon>Flavobacteriales</taxon>
        <taxon>Weeksellaceae</taxon>
        <taxon>Chryseobacterium group</taxon>
        <taxon>Epilithonimonas</taxon>
    </lineage>
</organism>
<dbReference type="GO" id="GO:0016149">
    <property type="term" value="F:translation release factor activity, codon specific"/>
    <property type="evidence" value="ECO:0007669"/>
    <property type="project" value="UniProtKB-UniRule"/>
</dbReference>
<dbReference type="RefSeq" id="WP_089873611.1">
    <property type="nucleotide sequence ID" value="NZ_FNBH01000002.1"/>
</dbReference>